<evidence type="ECO:0000313" key="13">
    <source>
        <dbReference type="EMBL" id="TFE71157.1"/>
    </source>
</evidence>
<evidence type="ECO:0000256" key="1">
    <source>
        <dbReference type="ARBA" id="ARBA00004383"/>
    </source>
</evidence>
<evidence type="ECO:0000256" key="8">
    <source>
        <dbReference type="ARBA" id="ARBA00022989"/>
    </source>
</evidence>
<evidence type="ECO:0000256" key="2">
    <source>
        <dbReference type="ARBA" id="ARBA00006555"/>
    </source>
</evidence>
<evidence type="ECO:0000256" key="9">
    <source>
        <dbReference type="ARBA" id="ARBA00023136"/>
    </source>
</evidence>
<name>A0A4Y8PGQ1_9BACT</name>
<dbReference type="SUPFAM" id="SSF74653">
    <property type="entry name" value="TolA/TonB C-terminal domain"/>
    <property type="match status" value="1"/>
</dbReference>
<dbReference type="InterPro" id="IPR051045">
    <property type="entry name" value="TonB-dependent_transducer"/>
</dbReference>
<keyword evidence="7" id="KW-0653">Protein transport</keyword>
<evidence type="ECO:0000256" key="6">
    <source>
        <dbReference type="ARBA" id="ARBA00022692"/>
    </source>
</evidence>
<accession>A0A4Y8PGQ1</accession>
<dbReference type="GO" id="GO:0005886">
    <property type="term" value="C:plasma membrane"/>
    <property type="evidence" value="ECO:0007669"/>
    <property type="project" value="UniProtKB-SubCell"/>
</dbReference>
<dbReference type="PANTHER" id="PTHR33446">
    <property type="entry name" value="PROTEIN TONB-RELATED"/>
    <property type="match status" value="1"/>
</dbReference>
<proteinExistence type="inferred from homology"/>
<dbReference type="NCBIfam" id="TIGR01352">
    <property type="entry name" value="tonB_Cterm"/>
    <property type="match status" value="1"/>
</dbReference>
<keyword evidence="3" id="KW-0813">Transport</keyword>
<feature type="domain" description="TonB C-terminal" evidence="12">
    <location>
        <begin position="131"/>
        <end position="223"/>
    </location>
</feature>
<evidence type="ECO:0000256" key="4">
    <source>
        <dbReference type="ARBA" id="ARBA00022475"/>
    </source>
</evidence>
<keyword evidence="6 11" id="KW-0812">Transmembrane</keyword>
<dbReference type="PROSITE" id="PS52015">
    <property type="entry name" value="TONB_CTD"/>
    <property type="match status" value="1"/>
</dbReference>
<dbReference type="InterPro" id="IPR006260">
    <property type="entry name" value="TonB/TolA_C"/>
</dbReference>
<gene>
    <name evidence="13" type="ORF">A7Q10_05345</name>
</gene>
<dbReference type="RefSeq" id="WP_134439396.1">
    <property type="nucleotide sequence ID" value="NZ_LXQC01000090.1"/>
</dbReference>
<sequence>MRIVEKKGLIGFILSLLFHCFFMFGVGSLFYKKAEYAMGGALGYSQVDLIEGTAATQKEETQPQLPEVAQTQKEEVSKPEDFSLVEKKKEEPKPALAVPRSSTINGQGKLGKGKNTRTLVRGTSSGGGGVTSAASPDYLHNPIPPYPEECRCRGQEGLVILKVCVSPEGKPMSVQLSKSSGFVPMDKSALETVQRWKFNPAKMAGVPVTSYVIVPIRFKLLNE</sequence>
<keyword evidence="8 11" id="KW-1133">Transmembrane helix</keyword>
<feature type="transmembrane region" description="Helical" evidence="11">
    <location>
        <begin position="12"/>
        <end position="31"/>
    </location>
</feature>
<evidence type="ECO:0000256" key="11">
    <source>
        <dbReference type="SAM" id="Phobius"/>
    </source>
</evidence>
<feature type="compositionally biased region" description="Basic and acidic residues" evidence="10">
    <location>
        <begin position="72"/>
        <end position="93"/>
    </location>
</feature>
<protein>
    <submittedName>
        <fullName evidence="13">Energy transducer TonB</fullName>
    </submittedName>
</protein>
<dbReference type="Pfam" id="PF03544">
    <property type="entry name" value="TonB_C"/>
    <property type="match status" value="1"/>
</dbReference>
<organism evidence="13 14">
    <name type="scientific">Methylacidiphilum caldifontis</name>
    <dbReference type="NCBI Taxonomy" id="2795386"/>
    <lineage>
        <taxon>Bacteria</taxon>
        <taxon>Pseudomonadati</taxon>
        <taxon>Verrucomicrobiota</taxon>
        <taxon>Methylacidiphilae</taxon>
        <taxon>Methylacidiphilales</taxon>
        <taxon>Methylacidiphilaceae</taxon>
        <taxon>Methylacidiphilum (ex Ratnadevi et al. 2023)</taxon>
    </lineage>
</organism>
<keyword evidence="9 11" id="KW-0472">Membrane</keyword>
<dbReference type="EMBL" id="LXQC01000090">
    <property type="protein sequence ID" value="TFE71157.1"/>
    <property type="molecule type" value="Genomic_DNA"/>
</dbReference>
<comment type="similarity">
    <text evidence="2">Belongs to the TonB family.</text>
</comment>
<dbReference type="GO" id="GO:0015031">
    <property type="term" value="P:protein transport"/>
    <property type="evidence" value="ECO:0007669"/>
    <property type="project" value="UniProtKB-KW"/>
</dbReference>
<evidence type="ECO:0000256" key="10">
    <source>
        <dbReference type="SAM" id="MobiDB-lite"/>
    </source>
</evidence>
<evidence type="ECO:0000256" key="3">
    <source>
        <dbReference type="ARBA" id="ARBA00022448"/>
    </source>
</evidence>
<dbReference type="Gene3D" id="3.30.1150.10">
    <property type="match status" value="1"/>
</dbReference>
<evidence type="ECO:0000256" key="7">
    <source>
        <dbReference type="ARBA" id="ARBA00022927"/>
    </source>
</evidence>
<keyword evidence="5" id="KW-0997">Cell inner membrane</keyword>
<dbReference type="OrthoDB" id="190720at2"/>
<comment type="caution">
    <text evidence="13">The sequence shown here is derived from an EMBL/GenBank/DDBJ whole genome shotgun (WGS) entry which is preliminary data.</text>
</comment>
<evidence type="ECO:0000259" key="12">
    <source>
        <dbReference type="PROSITE" id="PS52015"/>
    </source>
</evidence>
<reference evidence="13 14" key="1">
    <citation type="submission" date="2016-05" db="EMBL/GenBank/DDBJ databases">
        <title>Diversity and Homogeneity among Thermoacidophilic Verrucomicrobia Methanotrophs Linked with Geographical Origin.</title>
        <authorList>
            <person name="Erikstad H.-A."/>
            <person name="Smestad N.B."/>
            <person name="Ceballos R.M."/>
            <person name="Birkeland N.-K."/>
        </authorList>
    </citation>
    <scope>NUCLEOTIDE SEQUENCE [LARGE SCALE GENOMIC DNA]</scope>
    <source>
        <strain evidence="13 14">Phi</strain>
    </source>
</reference>
<keyword evidence="4" id="KW-1003">Cell membrane</keyword>
<evidence type="ECO:0000256" key="5">
    <source>
        <dbReference type="ARBA" id="ARBA00022519"/>
    </source>
</evidence>
<dbReference type="InterPro" id="IPR037682">
    <property type="entry name" value="TonB_C"/>
</dbReference>
<dbReference type="GO" id="GO:0055085">
    <property type="term" value="P:transmembrane transport"/>
    <property type="evidence" value="ECO:0007669"/>
    <property type="project" value="InterPro"/>
</dbReference>
<evidence type="ECO:0000313" key="14">
    <source>
        <dbReference type="Proteomes" id="UP000297713"/>
    </source>
</evidence>
<dbReference type="Proteomes" id="UP000297713">
    <property type="component" value="Unassembled WGS sequence"/>
</dbReference>
<dbReference type="AlphaFoldDB" id="A0A4Y8PGQ1"/>
<feature type="region of interest" description="Disordered" evidence="10">
    <location>
        <begin position="56"/>
        <end position="136"/>
    </location>
</feature>
<keyword evidence="14" id="KW-1185">Reference proteome</keyword>
<comment type="subcellular location">
    <subcellularLocation>
        <location evidence="1">Cell inner membrane</location>
        <topology evidence="1">Single-pass membrane protein</topology>
        <orientation evidence="1">Periplasmic side</orientation>
    </subcellularLocation>
</comment>